<keyword evidence="3" id="KW-1185">Reference proteome</keyword>
<dbReference type="EMBL" id="HF679131">
    <property type="protein sequence ID" value="CCU55344.1"/>
    <property type="molecule type" value="Genomic_DNA"/>
</dbReference>
<dbReference type="GeneID" id="15613952"/>
<evidence type="ECO:0000313" key="3">
    <source>
        <dbReference type="Proteomes" id="UP000792575"/>
    </source>
</evidence>
<evidence type="ECO:0000256" key="1">
    <source>
        <dbReference type="SAM" id="Phobius"/>
    </source>
</evidence>
<keyword evidence="1" id="KW-0472">Membrane</keyword>
<dbReference type="Proteomes" id="UP000792575">
    <property type="component" value="Genome"/>
</dbReference>
<organism evidence="2 3">
    <name type="scientific">Adoxophyes honmai entomopoxvirus 'L'</name>
    <dbReference type="NCBI Taxonomy" id="1293540"/>
    <lineage>
        <taxon>Viruses</taxon>
        <taxon>Varidnaviria</taxon>
        <taxon>Bamfordvirae</taxon>
        <taxon>Nucleocytoviricota</taxon>
        <taxon>Pokkesviricetes</taxon>
        <taxon>Chitovirales</taxon>
        <taxon>Poxviridae</taxon>
        <taxon>Entomopoxvirinae</taxon>
        <taxon>Betaentomopoxvirus</taxon>
        <taxon>Betaentomopoxvirus ahonmai</taxon>
    </lineage>
</organism>
<name>A0A916KNV8_9POXV</name>
<dbReference type="RefSeq" id="YP_008003846.1">
    <property type="nucleotide sequence ID" value="NC_021247.1"/>
</dbReference>
<dbReference type="OrthoDB" id="16296at10239"/>
<sequence length="710" mass="85810">MFKLIAFMCMINYAYSSNNIFYNEISDYNNINDLYYINTVFKNIKKSDYLKYDIKFGIMLQIKKICKYNKLIEQQNITPFIIFVNNIFDIYKSNNYTTFMDDILYFQEFSNNIPKLFINNMNIIKTFLRLYSHYRNDHNKYDIDNAVLQMIKNVIDYPFYFLNKKELKNVVYLEYVKYINIQDRHNFYKYYNIVDINILLPNKILYEISDKIYINFKYDNLKNNTLNISILNDIYINFNYSYTILNIIDNIEKNITFIIFNNINDYNVYYDIFASNINDTIVYTYYDMMLGRISKFNFNMYYSLSLAINRNLPYWFVDGISKYEKTKCYEYNNRFLKNEEFKISNVLSNIITKNNEMSVITNFLLEKYPSILNNILNNIYIYKHDINVEIQFESWKNNTIQICKDNADMYESDDFQDDYSEPIKNIYSRTSYDLFDNEDDIISIEFYDHNHITFILTKYNIYALSDTNDNKYIYNNMSFNKNLDLKYIISSKYDYDFLIESIMIKMYNNLISKQYMPYIFKSDLSNLYNISCEIFYNKKIINNIKINTPLYNFICRNNFVCNHINEKIISNNLDIIINNKTCEYVKPIFPLINITKDIKNFIYDVIMEKNININVIKNFDLQTYIDLYNNTLFELSITYNNKELYDYIVNKNISFNHYKYRYLCTNNTYMPKFDHPKPVNNIALIICVSAIVIIISIIIIITIIYFISIK</sequence>
<evidence type="ECO:0000313" key="2">
    <source>
        <dbReference type="EMBL" id="CCU55344.1"/>
    </source>
</evidence>
<keyword evidence="1" id="KW-0812">Transmembrane</keyword>
<gene>
    <name evidence="2" type="ORF">AHEV_023</name>
</gene>
<proteinExistence type="predicted"/>
<keyword evidence="1" id="KW-1133">Transmembrane helix</keyword>
<feature type="transmembrane region" description="Helical" evidence="1">
    <location>
        <begin position="682"/>
        <end position="707"/>
    </location>
</feature>
<reference evidence="2" key="1">
    <citation type="journal article" date="2013" name="J. Virol.">
        <title>New Insights into the Evolution of Entomopoxvirinae from the Complete Genome Sequences of Four Entomopoxviruses Infecting Adoxophyes honmai, Choristoneura biennis, Choristoneura rosaceana, and Mythimna separata.</title>
        <authorList>
            <person name="Theze J."/>
            <person name="Takatsuka J."/>
            <person name="Li Z."/>
            <person name="Gallais J."/>
            <person name="Doucet D."/>
            <person name="Arif B."/>
            <person name="Nakai M."/>
            <person name="Herniou E.A."/>
        </authorList>
    </citation>
    <scope>NUCLEOTIDE SEQUENCE</scope>
    <source>
        <strain evidence="2">Tokyo</strain>
    </source>
</reference>
<accession>A0A916KNV8</accession>
<dbReference type="KEGG" id="vg:15613952"/>
<protein>
    <submittedName>
        <fullName evidence="2">Uncharacterized protein</fullName>
    </submittedName>
</protein>